<proteinExistence type="predicted"/>
<keyword evidence="1" id="KW-0732">Signal</keyword>
<dbReference type="Gene3D" id="3.10.50.40">
    <property type="match status" value="1"/>
</dbReference>
<comment type="caution">
    <text evidence="6">The sequence shown here is derived from an EMBL/GenBank/DDBJ whole genome shotgun (WGS) entry which is preliminary data.</text>
</comment>
<keyword evidence="4" id="KW-0413">Isomerase</keyword>
<dbReference type="InterPro" id="IPR046357">
    <property type="entry name" value="PPIase_dom_sf"/>
</dbReference>
<dbReference type="EC" id="5.2.1.8" evidence="4"/>
<reference evidence="6" key="1">
    <citation type="submission" date="2021-02" db="EMBL/GenBank/DDBJ databases">
        <title>First Annotated Genome of the Yellow-green Alga Tribonema minus.</title>
        <authorList>
            <person name="Mahan K.M."/>
        </authorList>
    </citation>
    <scope>NUCLEOTIDE SEQUENCE</scope>
    <source>
        <strain evidence="6">UTEX B ZZ1240</strain>
    </source>
</reference>
<dbReference type="InterPro" id="IPR001179">
    <property type="entry name" value="PPIase_FKBP_dom"/>
</dbReference>
<dbReference type="EMBL" id="JAFCMP010000130">
    <property type="protein sequence ID" value="KAG5185480.1"/>
    <property type="molecule type" value="Genomic_DNA"/>
</dbReference>
<dbReference type="SUPFAM" id="SSF54534">
    <property type="entry name" value="FKBP-like"/>
    <property type="match status" value="1"/>
</dbReference>
<dbReference type="Pfam" id="PF00254">
    <property type="entry name" value="FKBP_C"/>
    <property type="match status" value="1"/>
</dbReference>
<evidence type="ECO:0000256" key="3">
    <source>
        <dbReference type="ARBA" id="ARBA00023180"/>
    </source>
</evidence>
<evidence type="ECO:0000256" key="1">
    <source>
        <dbReference type="ARBA" id="ARBA00022729"/>
    </source>
</evidence>
<evidence type="ECO:0000313" key="7">
    <source>
        <dbReference type="Proteomes" id="UP000664859"/>
    </source>
</evidence>
<evidence type="ECO:0000256" key="4">
    <source>
        <dbReference type="PROSITE-ProRule" id="PRU00277"/>
    </source>
</evidence>
<evidence type="ECO:0000313" key="6">
    <source>
        <dbReference type="EMBL" id="KAG5185480.1"/>
    </source>
</evidence>
<accession>A0A835Z5N8</accession>
<dbReference type="PROSITE" id="PS50059">
    <property type="entry name" value="FKBP_PPIASE"/>
    <property type="match status" value="1"/>
</dbReference>
<dbReference type="InterPro" id="IPR052273">
    <property type="entry name" value="PPIase_FKBP"/>
</dbReference>
<dbReference type="AlphaFoldDB" id="A0A835Z5N8"/>
<keyword evidence="7" id="KW-1185">Reference proteome</keyword>
<feature type="domain" description="PPIase FKBP-type" evidence="5">
    <location>
        <begin position="134"/>
        <end position="226"/>
    </location>
</feature>
<evidence type="ECO:0000256" key="2">
    <source>
        <dbReference type="ARBA" id="ARBA00022737"/>
    </source>
</evidence>
<sequence>MPATFSVTFESGPVGIELAEALRSQPCSVIVKSVRAGSKAAADRRIVPGLGVSVVGALDVCKGKSPPEVAKFIKTAPYPLTLIFKYPPVAEDTPTATAEGAVSLGTEAPQQPVEQLMVKRLTRARPCGMVSQEGDLIEIRYTARIADTMREYDASDKRGTGQPYAITLGRGDVVRGLDLSLYDMCIGERRRVEVPAGLAYGAKGNSLFGVPANSALVFGVQLVSINGVTDETATRDSNYYTGDPCNDEARRAGVASGLCDRLAK</sequence>
<organism evidence="6 7">
    <name type="scientific">Tribonema minus</name>
    <dbReference type="NCBI Taxonomy" id="303371"/>
    <lineage>
        <taxon>Eukaryota</taxon>
        <taxon>Sar</taxon>
        <taxon>Stramenopiles</taxon>
        <taxon>Ochrophyta</taxon>
        <taxon>PX clade</taxon>
        <taxon>Xanthophyceae</taxon>
        <taxon>Tribonematales</taxon>
        <taxon>Tribonemataceae</taxon>
        <taxon>Tribonema</taxon>
    </lineage>
</organism>
<gene>
    <name evidence="6" type="ORF">JKP88DRAFT_354183</name>
</gene>
<protein>
    <recommendedName>
        <fullName evidence="4">peptidylprolyl isomerase</fullName>
        <ecNumber evidence="4">5.2.1.8</ecNumber>
    </recommendedName>
</protein>
<dbReference type="PANTHER" id="PTHR46222:SF3">
    <property type="entry name" value="PEPTIDYLPROLYL ISOMERASE"/>
    <property type="match status" value="1"/>
</dbReference>
<keyword evidence="2" id="KW-0677">Repeat</keyword>
<keyword evidence="3" id="KW-0325">Glycoprotein</keyword>
<keyword evidence="4" id="KW-0697">Rotamase</keyword>
<dbReference type="Proteomes" id="UP000664859">
    <property type="component" value="Unassembled WGS sequence"/>
</dbReference>
<comment type="catalytic activity">
    <reaction evidence="4">
        <text>[protein]-peptidylproline (omega=180) = [protein]-peptidylproline (omega=0)</text>
        <dbReference type="Rhea" id="RHEA:16237"/>
        <dbReference type="Rhea" id="RHEA-COMP:10747"/>
        <dbReference type="Rhea" id="RHEA-COMP:10748"/>
        <dbReference type="ChEBI" id="CHEBI:83833"/>
        <dbReference type="ChEBI" id="CHEBI:83834"/>
        <dbReference type="EC" id="5.2.1.8"/>
    </reaction>
</comment>
<dbReference type="GO" id="GO:0003755">
    <property type="term" value="F:peptidyl-prolyl cis-trans isomerase activity"/>
    <property type="evidence" value="ECO:0007669"/>
    <property type="project" value="UniProtKB-KW"/>
</dbReference>
<name>A0A835Z5N8_9STRA</name>
<dbReference type="OrthoDB" id="77911at2759"/>
<dbReference type="PANTHER" id="PTHR46222">
    <property type="entry name" value="PEPTIDYL-PROLYL CIS-TRANS ISOMERASE FKBP7/14"/>
    <property type="match status" value="1"/>
</dbReference>
<evidence type="ECO:0000259" key="5">
    <source>
        <dbReference type="PROSITE" id="PS50059"/>
    </source>
</evidence>